<organism evidence="10">
    <name type="scientific">freshwater metagenome</name>
    <dbReference type="NCBI Taxonomy" id="449393"/>
    <lineage>
        <taxon>unclassified sequences</taxon>
        <taxon>metagenomes</taxon>
        <taxon>ecological metagenomes</taxon>
    </lineage>
</organism>
<dbReference type="EMBL" id="CAFBNI010000023">
    <property type="protein sequence ID" value="CAB4941673.1"/>
    <property type="molecule type" value="Genomic_DNA"/>
</dbReference>
<dbReference type="EMBL" id="CAFBQT010000008">
    <property type="protein sequence ID" value="CAB5058949.1"/>
    <property type="molecule type" value="Genomic_DNA"/>
</dbReference>
<feature type="transmembrane region" description="Helical" evidence="1">
    <location>
        <begin position="76"/>
        <end position="93"/>
    </location>
</feature>
<dbReference type="EMBL" id="CAFAAE010000027">
    <property type="protein sequence ID" value="CAB4787767.1"/>
    <property type="molecule type" value="Genomic_DNA"/>
</dbReference>
<dbReference type="Pfam" id="PF14017">
    <property type="entry name" value="DUF4233"/>
    <property type="match status" value="1"/>
</dbReference>
<evidence type="ECO:0000313" key="8">
    <source>
        <dbReference type="EMBL" id="CAB4976106.1"/>
    </source>
</evidence>
<dbReference type="EMBL" id="CAEZWY010000006">
    <property type="protein sequence ID" value="CAB4662929.1"/>
    <property type="molecule type" value="Genomic_DNA"/>
</dbReference>
<evidence type="ECO:0000313" key="4">
    <source>
        <dbReference type="EMBL" id="CAB4735326.1"/>
    </source>
</evidence>
<proteinExistence type="predicted"/>
<evidence type="ECO:0000313" key="2">
    <source>
        <dbReference type="EMBL" id="CAB4585972.1"/>
    </source>
</evidence>
<evidence type="ECO:0000313" key="3">
    <source>
        <dbReference type="EMBL" id="CAB4662929.1"/>
    </source>
</evidence>
<evidence type="ECO:0000313" key="5">
    <source>
        <dbReference type="EMBL" id="CAB4787767.1"/>
    </source>
</evidence>
<keyword evidence="1" id="KW-0812">Transmembrane</keyword>
<evidence type="ECO:0000313" key="6">
    <source>
        <dbReference type="EMBL" id="CAB4804470.1"/>
    </source>
</evidence>
<evidence type="ECO:0000313" key="9">
    <source>
        <dbReference type="EMBL" id="CAB5007198.1"/>
    </source>
</evidence>
<protein>
    <submittedName>
        <fullName evidence="10">Unannotated protein</fullName>
    </submittedName>
</protein>
<keyword evidence="1" id="KW-1133">Transmembrane helix</keyword>
<dbReference type="AlphaFoldDB" id="A0A6J7TY20"/>
<sequence length="111" mass="11932">MRVLGAAVLAMEFFLMGFALLIAKDNHGALALTLGGLLAILALLNAGLLKRKFGWIIGSILQFLIVVYGFVVPMMFFMGLLFTGLWVAAIVVGRKGEAARAALLAKPKLRE</sequence>
<name>A0A6J7TY20_9ZZZZ</name>
<gene>
    <name evidence="2" type="ORF">UFOPK1791_00234</name>
    <name evidence="3" type="ORF">UFOPK2312_00120</name>
    <name evidence="4" type="ORF">UFOPK2802_00165</name>
    <name evidence="5" type="ORF">UFOPK2982_00328</name>
    <name evidence="6" type="ORF">UFOPK3083_00542</name>
    <name evidence="7" type="ORF">UFOPK3783_00361</name>
    <name evidence="8" type="ORF">UFOPK3948_00472</name>
    <name evidence="9" type="ORF">UFOPK4113_00092</name>
    <name evidence="10" type="ORF">UFOPK4355_00141</name>
</gene>
<reference evidence="10" key="1">
    <citation type="submission" date="2020-05" db="EMBL/GenBank/DDBJ databases">
        <authorList>
            <person name="Chiriac C."/>
            <person name="Salcher M."/>
            <person name="Ghai R."/>
            <person name="Kavagutti S V."/>
        </authorList>
    </citation>
    <scope>NUCLEOTIDE SEQUENCE</scope>
</reference>
<dbReference type="EMBL" id="CAFBPL010000004">
    <property type="protein sequence ID" value="CAB5007198.1"/>
    <property type="molecule type" value="Genomic_DNA"/>
</dbReference>
<evidence type="ECO:0000256" key="1">
    <source>
        <dbReference type="SAM" id="Phobius"/>
    </source>
</evidence>
<dbReference type="InterPro" id="IPR025327">
    <property type="entry name" value="DUF4233"/>
</dbReference>
<keyword evidence="1" id="KW-0472">Membrane</keyword>
<dbReference type="EMBL" id="CAEZYX010000008">
    <property type="protein sequence ID" value="CAB4735326.1"/>
    <property type="molecule type" value="Genomic_DNA"/>
</dbReference>
<dbReference type="EMBL" id="CAFBOI010000036">
    <property type="protein sequence ID" value="CAB4976106.1"/>
    <property type="molecule type" value="Genomic_DNA"/>
</dbReference>
<dbReference type="EMBL" id="CAFAAT010000043">
    <property type="protein sequence ID" value="CAB4804470.1"/>
    <property type="molecule type" value="Genomic_DNA"/>
</dbReference>
<evidence type="ECO:0000313" key="7">
    <source>
        <dbReference type="EMBL" id="CAB4941673.1"/>
    </source>
</evidence>
<dbReference type="EMBL" id="CAEZUF010000011">
    <property type="protein sequence ID" value="CAB4585972.1"/>
    <property type="molecule type" value="Genomic_DNA"/>
</dbReference>
<feature type="transmembrane region" description="Helical" evidence="1">
    <location>
        <begin position="29"/>
        <end position="46"/>
    </location>
</feature>
<accession>A0A6J7TY20</accession>
<evidence type="ECO:0000313" key="10">
    <source>
        <dbReference type="EMBL" id="CAB5058949.1"/>
    </source>
</evidence>
<feature type="transmembrane region" description="Helical" evidence="1">
    <location>
        <begin position="53"/>
        <end position="70"/>
    </location>
</feature>